<dbReference type="STRING" id="1763534.GCA_001831475_02350"/>
<dbReference type="PANTHER" id="PTHR38733:SF1">
    <property type="entry name" value="TYPE IV METHYL-DIRECTED RESTRICTION ENZYME ECOKMCRBC"/>
    <property type="match status" value="1"/>
</dbReference>
<dbReference type="EMBL" id="LVEP01000011">
    <property type="protein sequence ID" value="OCB78419.1"/>
    <property type="molecule type" value="Genomic_DNA"/>
</dbReference>
<reference evidence="1 2" key="1">
    <citation type="submission" date="2016-03" db="EMBL/GenBank/DDBJ databases">
        <authorList>
            <person name="Ploux O."/>
        </authorList>
    </citation>
    <scope>NUCLEOTIDE SEQUENCE [LARGE SCALE GENOMIC DNA]</scope>
    <source>
        <strain evidence="1 2">LPB0076</strain>
    </source>
</reference>
<evidence type="ECO:0008006" key="3">
    <source>
        <dbReference type="Google" id="ProtNLM"/>
    </source>
</evidence>
<proteinExistence type="predicted"/>
<keyword evidence="2" id="KW-1185">Reference proteome</keyword>
<comment type="caution">
    <text evidence="1">The sequence shown here is derived from an EMBL/GenBank/DDBJ whole genome shotgun (WGS) entry which is preliminary data.</text>
</comment>
<dbReference type="Pfam" id="PF10117">
    <property type="entry name" value="McrBC"/>
    <property type="match status" value="1"/>
</dbReference>
<dbReference type="InterPro" id="IPR019292">
    <property type="entry name" value="McrC"/>
</dbReference>
<organism evidence="1 2">
    <name type="scientific">Flavobacterium crassostreae</name>
    <dbReference type="NCBI Taxonomy" id="1763534"/>
    <lineage>
        <taxon>Bacteria</taxon>
        <taxon>Pseudomonadati</taxon>
        <taxon>Bacteroidota</taxon>
        <taxon>Flavobacteriia</taxon>
        <taxon>Flavobacteriales</taxon>
        <taxon>Flavobacteriaceae</taxon>
        <taxon>Flavobacterium</taxon>
    </lineage>
</organism>
<dbReference type="AlphaFoldDB" id="A0A1B9E902"/>
<sequence length="419" mass="48904">MSRLIRVFEHDKLTSKSRCVKGEALGDKIIDKLWQYNDANKNIYFEAIRHGVKFKSYVGVIQIGSTTIEILPKADKANTSNENEKDVWHKVLLSMLAHCKKIKVNAVSEAALRKRHNSLLDLYFELFLNEIGQLLQQGLIKKYSKDSGNVKALKGRLDFAKNIQQNLIRQERFYTTHQVYDYDHLINQILFKALQVLKTITNNTYLIDGVNRLLLNFPEVKEIQINKSHFDKLTSNRKTAPYSEAIKIAKMILLNYSPDIKGGNENMLALLFDMNKLWEEYIYRMLLKVDDPTIKVSFQNRDKFWNDKLIKPDIVISKTYLTNGENKEKPFIIDTKWKIKEFADPDDEDLKQMYVYNMYWKSEKSMLLYPTTNSKETSFGKFHKGRVAENFCKLGFVKVMNGMDLNLEIGKEILLLLDI</sequence>
<dbReference type="OrthoDB" id="307209at2"/>
<dbReference type="PANTHER" id="PTHR38733">
    <property type="entry name" value="PROTEIN MCRC"/>
    <property type="match status" value="1"/>
</dbReference>
<name>A0A1B9E902_9FLAO</name>
<dbReference type="Proteomes" id="UP000093510">
    <property type="component" value="Unassembled WGS sequence"/>
</dbReference>
<accession>A0A1B9E902</accession>
<protein>
    <recommendedName>
        <fullName evidence="3">Restriction endonuclease</fullName>
    </recommendedName>
</protein>
<evidence type="ECO:0000313" key="2">
    <source>
        <dbReference type="Proteomes" id="UP000093510"/>
    </source>
</evidence>
<evidence type="ECO:0000313" key="1">
    <source>
        <dbReference type="EMBL" id="OCB78419.1"/>
    </source>
</evidence>
<dbReference type="RefSeq" id="WP_066332077.1">
    <property type="nucleotide sequence ID" value="NZ_CP017688.1"/>
</dbReference>
<gene>
    <name evidence="1" type="ORF">LPBF_02520</name>
</gene>